<dbReference type="OrthoDB" id="9800877at2"/>
<dbReference type="EMBL" id="QMBP01000021">
    <property type="protein sequence ID" value="RAZ84756.1"/>
    <property type="molecule type" value="Genomic_DNA"/>
</dbReference>
<protein>
    <recommendedName>
        <fullName evidence="2">Transposase IS66 central domain-containing protein</fullName>
    </recommendedName>
</protein>
<reference evidence="3 4" key="2">
    <citation type="submission" date="2018-07" db="EMBL/GenBank/DDBJ databases">
        <title>Diversity of Mesorhizobium strains in Brazil.</title>
        <authorList>
            <person name="Helene L.C.F."/>
            <person name="Dall'Agnol R."/>
            <person name="Delamuta J.R.M."/>
            <person name="Hungria M."/>
        </authorList>
    </citation>
    <scope>NUCLEOTIDE SEQUENCE [LARGE SCALE GENOMIC DNA]</scope>
    <source>
        <strain evidence="3 4">AC99b</strain>
    </source>
</reference>
<dbReference type="InterPro" id="IPR004291">
    <property type="entry name" value="Transposase_IS66_central"/>
</dbReference>
<accession>A0A330H7Z9</accession>
<name>A0A330H7Z9_9HYPH</name>
<keyword evidence="4" id="KW-1185">Reference proteome</keyword>
<reference evidence="4" key="1">
    <citation type="submission" date="2018-06" db="EMBL/GenBank/DDBJ databases">
        <authorList>
            <person name="Helene L.C."/>
            <person name="Dall'Agnol R."/>
            <person name="Delamuta J.R."/>
            <person name="Hungria M."/>
        </authorList>
    </citation>
    <scope>NUCLEOTIDE SEQUENCE [LARGE SCALE GENOMIC DNA]</scope>
    <source>
        <strain evidence="4">AC99b</strain>
    </source>
</reference>
<dbReference type="AlphaFoldDB" id="A0A330H7Z9"/>
<sequence>MPSQRVIEELPGLRGHHPADDAQPADRARQTRPGLIAHVLASKYCDHLPLNRQSSIYAREGVDRDRSTLADWVGRAAGAGGAGGRTHRRLRSRRPGHPCRRHTDPGSGSRTRAHQERPAMGRCARRRHLGLAQSAGGFLSLLA</sequence>
<comment type="caution">
    <text evidence="3">The sequence shown here is derived from an EMBL/GenBank/DDBJ whole genome shotgun (WGS) entry which is preliminary data.</text>
</comment>
<proteinExistence type="predicted"/>
<gene>
    <name evidence="3" type="ORF">DPM33_30500</name>
</gene>
<feature type="region of interest" description="Disordered" evidence="1">
    <location>
        <begin position="1"/>
        <end position="29"/>
    </location>
</feature>
<evidence type="ECO:0000313" key="3">
    <source>
        <dbReference type="EMBL" id="RAZ84756.1"/>
    </source>
</evidence>
<feature type="domain" description="Transposase IS66 central" evidence="2">
    <location>
        <begin position="32"/>
        <end position="77"/>
    </location>
</feature>
<feature type="region of interest" description="Disordered" evidence="1">
    <location>
        <begin position="76"/>
        <end position="121"/>
    </location>
</feature>
<feature type="compositionally biased region" description="Basic and acidic residues" evidence="1">
    <location>
        <begin position="17"/>
        <end position="29"/>
    </location>
</feature>
<evidence type="ECO:0000259" key="2">
    <source>
        <dbReference type="Pfam" id="PF03050"/>
    </source>
</evidence>
<feature type="compositionally biased region" description="Basic residues" evidence="1">
    <location>
        <begin position="85"/>
        <end position="100"/>
    </location>
</feature>
<evidence type="ECO:0000256" key="1">
    <source>
        <dbReference type="SAM" id="MobiDB-lite"/>
    </source>
</evidence>
<dbReference type="Pfam" id="PF03050">
    <property type="entry name" value="DDE_Tnp_IS66"/>
    <property type="match status" value="1"/>
</dbReference>
<evidence type="ECO:0000313" key="4">
    <source>
        <dbReference type="Proteomes" id="UP000251558"/>
    </source>
</evidence>
<organism evidence="3 4">
    <name type="scientific">Mesorhizobium hawassense</name>
    <dbReference type="NCBI Taxonomy" id="1209954"/>
    <lineage>
        <taxon>Bacteria</taxon>
        <taxon>Pseudomonadati</taxon>
        <taxon>Pseudomonadota</taxon>
        <taxon>Alphaproteobacteria</taxon>
        <taxon>Hyphomicrobiales</taxon>
        <taxon>Phyllobacteriaceae</taxon>
        <taxon>Mesorhizobium</taxon>
    </lineage>
</organism>
<dbReference type="Proteomes" id="UP000251558">
    <property type="component" value="Unassembled WGS sequence"/>
</dbReference>